<proteinExistence type="predicted"/>
<keyword evidence="2" id="KW-0472">Membrane</keyword>
<organism evidence="3 4">
    <name type="scientific">Staurois parvus</name>
    <dbReference type="NCBI Taxonomy" id="386267"/>
    <lineage>
        <taxon>Eukaryota</taxon>
        <taxon>Metazoa</taxon>
        <taxon>Chordata</taxon>
        <taxon>Craniata</taxon>
        <taxon>Vertebrata</taxon>
        <taxon>Euteleostomi</taxon>
        <taxon>Amphibia</taxon>
        <taxon>Batrachia</taxon>
        <taxon>Anura</taxon>
        <taxon>Neobatrachia</taxon>
        <taxon>Ranoidea</taxon>
        <taxon>Ranidae</taxon>
        <taxon>Staurois</taxon>
    </lineage>
</organism>
<evidence type="ECO:0000313" key="3">
    <source>
        <dbReference type="EMBL" id="CAI9533292.1"/>
    </source>
</evidence>
<evidence type="ECO:0000256" key="2">
    <source>
        <dbReference type="SAM" id="Phobius"/>
    </source>
</evidence>
<dbReference type="Proteomes" id="UP001162483">
    <property type="component" value="Unassembled WGS sequence"/>
</dbReference>
<evidence type="ECO:0000313" key="4">
    <source>
        <dbReference type="Proteomes" id="UP001162483"/>
    </source>
</evidence>
<name>A0ABN9AF79_9NEOB</name>
<sequence length="93" mass="11145">MFSDHAAKTKRKGQEESIRHHHSGPYGAPAPPRHQSHTVNHVLREKKLSQFLQLLTGEYESQYYFMRCFYFPAAFFHMFYTCYRIMNSTIFKH</sequence>
<reference evidence="3" key="1">
    <citation type="submission" date="2023-05" db="EMBL/GenBank/DDBJ databases">
        <authorList>
            <person name="Stuckert A."/>
        </authorList>
    </citation>
    <scope>NUCLEOTIDE SEQUENCE</scope>
</reference>
<accession>A0ABN9AF79</accession>
<dbReference type="EMBL" id="CATNWA010000121">
    <property type="protein sequence ID" value="CAI9533292.1"/>
    <property type="molecule type" value="Genomic_DNA"/>
</dbReference>
<feature type="transmembrane region" description="Helical" evidence="2">
    <location>
        <begin position="64"/>
        <end position="83"/>
    </location>
</feature>
<keyword evidence="4" id="KW-1185">Reference proteome</keyword>
<gene>
    <name evidence="3" type="ORF">SPARVUS_LOCUS344482</name>
</gene>
<protein>
    <submittedName>
        <fullName evidence="3">Uncharacterized protein</fullName>
    </submittedName>
</protein>
<keyword evidence="2" id="KW-1133">Transmembrane helix</keyword>
<feature type="region of interest" description="Disordered" evidence="1">
    <location>
        <begin position="1"/>
        <end position="37"/>
    </location>
</feature>
<keyword evidence="2" id="KW-0812">Transmembrane</keyword>
<evidence type="ECO:0000256" key="1">
    <source>
        <dbReference type="SAM" id="MobiDB-lite"/>
    </source>
</evidence>
<comment type="caution">
    <text evidence="3">The sequence shown here is derived from an EMBL/GenBank/DDBJ whole genome shotgun (WGS) entry which is preliminary data.</text>
</comment>